<dbReference type="KEGG" id="pno:SNOG_00951"/>
<sequence length="119" mass="13485">MSVTTTANPVTYSLQTVLADYDLHHTEEEVDTSLNTHPAPAGSHENPSSWPTEHRRVPAYRPINTELDQSERRVYLSGVEQMFVTVMFTGVYLESTVSKIWRSSLGRVWNVGYKVGGEW</sequence>
<dbReference type="OrthoDB" id="5201563at2759"/>
<organism evidence="2 3">
    <name type="scientific">Phaeosphaeria nodorum (strain SN15 / ATCC MYA-4574 / FGSC 10173)</name>
    <name type="common">Glume blotch fungus</name>
    <name type="synonym">Parastagonospora nodorum</name>
    <dbReference type="NCBI Taxonomy" id="321614"/>
    <lineage>
        <taxon>Eukaryota</taxon>
        <taxon>Fungi</taxon>
        <taxon>Dikarya</taxon>
        <taxon>Ascomycota</taxon>
        <taxon>Pezizomycotina</taxon>
        <taxon>Dothideomycetes</taxon>
        <taxon>Pleosporomycetidae</taxon>
        <taxon>Pleosporales</taxon>
        <taxon>Pleosporineae</taxon>
        <taxon>Phaeosphaeriaceae</taxon>
        <taxon>Parastagonospora</taxon>
    </lineage>
</organism>
<protein>
    <submittedName>
        <fullName evidence="2">Uncharacterized protein</fullName>
    </submittedName>
</protein>
<dbReference type="EMBL" id="CP069023">
    <property type="protein sequence ID" value="QRC91442.1"/>
    <property type="molecule type" value="Genomic_DNA"/>
</dbReference>
<keyword evidence="3" id="KW-1185">Reference proteome</keyword>
<dbReference type="RefSeq" id="XP_001791616.1">
    <property type="nucleotide sequence ID" value="XM_001791564.1"/>
</dbReference>
<feature type="region of interest" description="Disordered" evidence="1">
    <location>
        <begin position="25"/>
        <end position="54"/>
    </location>
</feature>
<accession>A0A7U2ERH1</accession>
<evidence type="ECO:0000313" key="2">
    <source>
        <dbReference type="EMBL" id="QRC91442.1"/>
    </source>
</evidence>
<reference evidence="3" key="1">
    <citation type="journal article" date="2021" name="BMC Genomics">
        <title>Chromosome-level genome assembly and manually-curated proteome of model necrotroph Parastagonospora nodorum Sn15 reveals a genome-wide trove of candidate effector homologs, and redundancy of virulence-related functions within an accessory chromosome.</title>
        <authorList>
            <person name="Bertazzoni S."/>
            <person name="Jones D.A.B."/>
            <person name="Phan H.T."/>
            <person name="Tan K.-C."/>
            <person name="Hane J.K."/>
        </authorList>
    </citation>
    <scope>NUCLEOTIDE SEQUENCE [LARGE SCALE GENOMIC DNA]</scope>
    <source>
        <strain evidence="3">SN15 / ATCC MYA-4574 / FGSC 10173)</strain>
    </source>
</reference>
<name>A0A7U2ERH1_PHANO</name>
<proteinExistence type="predicted"/>
<dbReference type="Proteomes" id="UP000663193">
    <property type="component" value="Chromosome 1"/>
</dbReference>
<gene>
    <name evidence="2" type="ORF">JI435_009510</name>
</gene>
<dbReference type="VEuPathDB" id="FungiDB:JI435_009510"/>
<dbReference type="AlphaFoldDB" id="A0A7U2ERH1"/>
<evidence type="ECO:0000313" key="3">
    <source>
        <dbReference type="Proteomes" id="UP000663193"/>
    </source>
</evidence>
<evidence type="ECO:0000256" key="1">
    <source>
        <dbReference type="SAM" id="MobiDB-lite"/>
    </source>
</evidence>